<name>A0ABR0Q788_GOSAR</name>
<sequence>MSFKIVPRGDFTGLPTFQTNCLQGPKYFHFFPLKASSELLPGVEKSTMFLRIFPHRATVYAFKKLICLRVPGTRGKDVDYKRTRAIASA</sequence>
<gene>
    <name evidence="1" type="ORF">PVK06_010612</name>
</gene>
<evidence type="ECO:0000313" key="1">
    <source>
        <dbReference type="EMBL" id="KAK5834932.1"/>
    </source>
</evidence>
<proteinExistence type="predicted"/>
<reference evidence="1 2" key="1">
    <citation type="submission" date="2023-03" db="EMBL/GenBank/DDBJ databases">
        <title>WGS of Gossypium arboreum.</title>
        <authorList>
            <person name="Yu D."/>
        </authorList>
    </citation>
    <scope>NUCLEOTIDE SEQUENCE [LARGE SCALE GENOMIC DNA]</scope>
    <source>
        <tissue evidence="1">Leaf</tissue>
    </source>
</reference>
<evidence type="ECO:0000313" key="2">
    <source>
        <dbReference type="Proteomes" id="UP001358586"/>
    </source>
</evidence>
<keyword evidence="2" id="KW-1185">Reference proteome</keyword>
<accession>A0ABR0Q788</accession>
<dbReference type="EMBL" id="JARKNE010000004">
    <property type="protein sequence ID" value="KAK5834932.1"/>
    <property type="molecule type" value="Genomic_DNA"/>
</dbReference>
<comment type="caution">
    <text evidence="1">The sequence shown here is derived from an EMBL/GenBank/DDBJ whole genome shotgun (WGS) entry which is preliminary data.</text>
</comment>
<organism evidence="1 2">
    <name type="scientific">Gossypium arboreum</name>
    <name type="common">Tree cotton</name>
    <name type="synonym">Gossypium nanking</name>
    <dbReference type="NCBI Taxonomy" id="29729"/>
    <lineage>
        <taxon>Eukaryota</taxon>
        <taxon>Viridiplantae</taxon>
        <taxon>Streptophyta</taxon>
        <taxon>Embryophyta</taxon>
        <taxon>Tracheophyta</taxon>
        <taxon>Spermatophyta</taxon>
        <taxon>Magnoliopsida</taxon>
        <taxon>eudicotyledons</taxon>
        <taxon>Gunneridae</taxon>
        <taxon>Pentapetalae</taxon>
        <taxon>rosids</taxon>
        <taxon>malvids</taxon>
        <taxon>Malvales</taxon>
        <taxon>Malvaceae</taxon>
        <taxon>Malvoideae</taxon>
        <taxon>Gossypium</taxon>
    </lineage>
</organism>
<protein>
    <submittedName>
        <fullName evidence="1">Uncharacterized protein</fullName>
    </submittedName>
</protein>
<dbReference type="Proteomes" id="UP001358586">
    <property type="component" value="Chromosome 4"/>
</dbReference>